<evidence type="ECO:0000313" key="4">
    <source>
        <dbReference type="EMBL" id="AJP71111.1"/>
    </source>
</evidence>
<name>A0A7U4J6F3_9SPHN</name>
<dbReference type="OrthoDB" id="61481at2"/>
<organism evidence="4 5">
    <name type="scientific">Sphingomonas hengshuiensis</name>
    <dbReference type="NCBI Taxonomy" id="1609977"/>
    <lineage>
        <taxon>Bacteria</taxon>
        <taxon>Pseudomonadati</taxon>
        <taxon>Pseudomonadota</taxon>
        <taxon>Alphaproteobacteria</taxon>
        <taxon>Sphingomonadales</taxon>
        <taxon>Sphingomonadaceae</taxon>
        <taxon>Sphingomonas</taxon>
    </lineage>
</organism>
<feature type="domain" description="XdhC Rossmann" evidence="3">
    <location>
        <begin position="168"/>
        <end position="302"/>
    </location>
</feature>
<dbReference type="PANTHER" id="PTHR30388:SF6">
    <property type="entry name" value="XANTHINE DEHYDROGENASE SUBUNIT A-RELATED"/>
    <property type="match status" value="1"/>
</dbReference>
<dbReference type="RefSeq" id="WP_044330486.1">
    <property type="nucleotide sequence ID" value="NZ_CP010836.1"/>
</dbReference>
<dbReference type="PANTHER" id="PTHR30388">
    <property type="entry name" value="ALDEHYDE OXIDOREDUCTASE MOLYBDENUM COFACTOR ASSEMBLY PROTEIN"/>
    <property type="match status" value="1"/>
</dbReference>
<dbReference type="NCBIfam" id="TIGR02964">
    <property type="entry name" value="xanthine_xdhC"/>
    <property type="match status" value="1"/>
</dbReference>
<dbReference type="Pfam" id="PF02625">
    <property type="entry name" value="XdhC_CoxI"/>
    <property type="match status" value="1"/>
</dbReference>
<evidence type="ECO:0000259" key="3">
    <source>
        <dbReference type="Pfam" id="PF13478"/>
    </source>
</evidence>
<evidence type="ECO:0000259" key="2">
    <source>
        <dbReference type="Pfam" id="PF02625"/>
    </source>
</evidence>
<evidence type="ECO:0000313" key="5">
    <source>
        <dbReference type="Proteomes" id="UP000032300"/>
    </source>
</evidence>
<keyword evidence="5" id="KW-1185">Reference proteome</keyword>
<dbReference type="Proteomes" id="UP000032300">
    <property type="component" value="Chromosome"/>
</dbReference>
<dbReference type="EMBL" id="CP010836">
    <property type="protein sequence ID" value="AJP71111.1"/>
    <property type="molecule type" value="Genomic_DNA"/>
</dbReference>
<accession>A0A7U4J6F3</accession>
<reference evidence="4 5" key="1">
    <citation type="journal article" date="2015" name="Int. J. Syst. Evol. Microbiol.">
        <title>Sphingomonas hengshuiensis sp. nov., isolated from lake wetland.</title>
        <authorList>
            <person name="Wei S."/>
            <person name="Wang T."/>
            <person name="Liu H."/>
            <person name="Zhang C."/>
            <person name="Guo J."/>
            <person name="Wang Q."/>
            <person name="Liang K."/>
            <person name="Zhang Z."/>
        </authorList>
    </citation>
    <scope>NUCLEOTIDE SEQUENCE [LARGE SCALE GENOMIC DNA]</scope>
    <source>
        <strain evidence="4 5">WHSC-8</strain>
    </source>
</reference>
<dbReference type="InterPro" id="IPR027051">
    <property type="entry name" value="XdhC_Rossmann_dom"/>
</dbReference>
<dbReference type="InterPro" id="IPR052698">
    <property type="entry name" value="MoCofactor_Util/Proc"/>
</dbReference>
<dbReference type="Gene3D" id="3.40.50.720">
    <property type="entry name" value="NAD(P)-binding Rossmann-like Domain"/>
    <property type="match status" value="1"/>
</dbReference>
<proteinExistence type="predicted"/>
<gene>
    <name evidence="4" type="ORF">TS85_03645</name>
</gene>
<protein>
    <recommendedName>
        <fullName evidence="6">Xanthine dehydrogenase accessory protein XdhC</fullName>
    </recommendedName>
</protein>
<feature type="region of interest" description="Disordered" evidence="1">
    <location>
        <begin position="134"/>
        <end position="160"/>
    </location>
</feature>
<sequence length="309" mass="32057">MTEWLEALRAVRGREPVALVTILSTEGSSPRGAGTRMAVTAGDAAGTIGGGALELRATEQARAILAQPPGTWRVQDWPLGPLLGQCCGGQVRLLVEHVEADPAQWDWAEALGRGEPVVARFGGDAAPILRTAAEAGAGVEPPAPPRGPRPGEGTAFVEPGDHGAHRPLMMFGAGHVGVAIAQRLPRLPFRLAWFDTRDNRGFPGVSVQDEAALVACAGDAAPGAAVLIFTHDHGLDYRLAAAALRSQAGFVGLIGSQTKRARFLSRLAAEGVDTARLTCPIGLPGIVDKRPDVIAISVIAQLLALDSAA</sequence>
<evidence type="ECO:0000256" key="1">
    <source>
        <dbReference type="SAM" id="MobiDB-lite"/>
    </source>
</evidence>
<dbReference type="InterPro" id="IPR003777">
    <property type="entry name" value="XdhC_CoxI"/>
</dbReference>
<evidence type="ECO:0008006" key="6">
    <source>
        <dbReference type="Google" id="ProtNLM"/>
    </source>
</evidence>
<dbReference type="KEGG" id="sphi:TS85_03645"/>
<dbReference type="AlphaFoldDB" id="A0A7U4J6F3"/>
<dbReference type="Pfam" id="PF13478">
    <property type="entry name" value="XdhC_C"/>
    <property type="match status" value="1"/>
</dbReference>
<dbReference type="InterPro" id="IPR014308">
    <property type="entry name" value="Xanthine_DH_XdhC"/>
</dbReference>
<reference evidence="4 5" key="2">
    <citation type="submission" date="2015-02" db="EMBL/GenBank/DDBJ databases">
        <title>The complete genome of Sphingomonas hengshuiensis sp. WHSC-8 isolated from soil of Hengshui Lake.</title>
        <authorList>
            <person name="Wei S."/>
            <person name="Guo J."/>
            <person name="Su C."/>
            <person name="Wu R."/>
            <person name="Zhang Z."/>
            <person name="Liang K."/>
            <person name="Li H."/>
            <person name="Wang T."/>
            <person name="Liu H."/>
            <person name="Zhang C."/>
            <person name="Li Z."/>
            <person name="Wang Q."/>
            <person name="Meng J."/>
        </authorList>
    </citation>
    <scope>NUCLEOTIDE SEQUENCE [LARGE SCALE GENOMIC DNA]</scope>
    <source>
        <strain evidence="4 5">WHSC-8</strain>
    </source>
</reference>
<feature type="domain" description="XdhC- CoxI" evidence="2">
    <location>
        <begin position="11"/>
        <end position="67"/>
    </location>
</feature>